<comment type="similarity">
    <text evidence="1">Belongs to the PPR family. PCMP-H subfamily.</text>
</comment>
<dbReference type="PANTHER" id="PTHR47926">
    <property type="entry name" value="PENTATRICOPEPTIDE REPEAT-CONTAINING PROTEIN"/>
    <property type="match status" value="1"/>
</dbReference>
<dbReference type="Pfam" id="PF01535">
    <property type="entry name" value="PPR"/>
    <property type="match status" value="4"/>
</dbReference>
<feature type="compositionally biased region" description="Polar residues" evidence="4">
    <location>
        <begin position="167"/>
        <end position="176"/>
    </location>
</feature>
<evidence type="ECO:0000313" key="7">
    <source>
        <dbReference type="Proteomes" id="UP001345219"/>
    </source>
</evidence>
<dbReference type="InterPro" id="IPR002885">
    <property type="entry name" value="PPR_rpt"/>
</dbReference>
<dbReference type="GO" id="GO:0008270">
    <property type="term" value="F:zinc ion binding"/>
    <property type="evidence" value="ECO:0007669"/>
    <property type="project" value="InterPro"/>
</dbReference>
<accession>A0AAN7QGP0</accession>
<protein>
    <recommendedName>
        <fullName evidence="5">DYW domain-containing protein</fullName>
    </recommendedName>
</protein>
<dbReference type="InterPro" id="IPR046960">
    <property type="entry name" value="PPR_At4g14850-like_plant"/>
</dbReference>
<evidence type="ECO:0000313" key="6">
    <source>
        <dbReference type="EMBL" id="KAK4766728.1"/>
    </source>
</evidence>
<dbReference type="PANTHER" id="PTHR47926:SF388">
    <property type="entry name" value="DYW DOMAIN-CONTAINING PROTEIN"/>
    <property type="match status" value="1"/>
</dbReference>
<feature type="compositionally biased region" description="Polar residues" evidence="4">
    <location>
        <begin position="258"/>
        <end position="268"/>
    </location>
</feature>
<dbReference type="PROSITE" id="PS51375">
    <property type="entry name" value="PPR"/>
    <property type="match status" value="1"/>
</dbReference>
<dbReference type="FunFam" id="1.25.40.10:FF:000158">
    <property type="entry name" value="pentatricopeptide repeat-containing protein At2g33680"/>
    <property type="match status" value="1"/>
</dbReference>
<reference evidence="6 7" key="1">
    <citation type="journal article" date="2023" name="Hortic Res">
        <title>Pangenome of water caltrop reveals structural variations and asymmetric subgenome divergence after allopolyploidization.</title>
        <authorList>
            <person name="Zhang X."/>
            <person name="Chen Y."/>
            <person name="Wang L."/>
            <person name="Yuan Y."/>
            <person name="Fang M."/>
            <person name="Shi L."/>
            <person name="Lu R."/>
            <person name="Comes H.P."/>
            <person name="Ma Y."/>
            <person name="Chen Y."/>
            <person name="Huang G."/>
            <person name="Zhou Y."/>
            <person name="Zheng Z."/>
            <person name="Qiu Y."/>
        </authorList>
    </citation>
    <scope>NUCLEOTIDE SEQUENCE [LARGE SCALE GENOMIC DNA]</scope>
    <source>
        <tissue evidence="6">Roots</tissue>
    </source>
</reference>
<comment type="caution">
    <text evidence="6">The sequence shown here is derived from an EMBL/GenBank/DDBJ whole genome shotgun (WGS) entry which is preliminary data.</text>
</comment>
<feature type="compositionally biased region" description="Polar residues" evidence="4">
    <location>
        <begin position="326"/>
        <end position="349"/>
    </location>
</feature>
<dbReference type="NCBIfam" id="TIGR00756">
    <property type="entry name" value="PPR"/>
    <property type="match status" value="1"/>
</dbReference>
<gene>
    <name evidence="6" type="ORF">SAY87_008370</name>
</gene>
<dbReference type="Proteomes" id="UP001345219">
    <property type="component" value="Chromosome 7"/>
</dbReference>
<keyword evidence="7" id="KW-1185">Reference proteome</keyword>
<evidence type="ECO:0000256" key="3">
    <source>
        <dbReference type="PROSITE-ProRule" id="PRU00708"/>
    </source>
</evidence>
<evidence type="ECO:0000256" key="2">
    <source>
        <dbReference type="ARBA" id="ARBA00022737"/>
    </source>
</evidence>
<dbReference type="EMBL" id="JAXIOK010000007">
    <property type="protein sequence ID" value="KAK4766728.1"/>
    <property type="molecule type" value="Genomic_DNA"/>
</dbReference>
<dbReference type="Gene3D" id="1.25.40.10">
    <property type="entry name" value="Tetratricopeptide repeat domain"/>
    <property type="match status" value="2"/>
</dbReference>
<name>A0AAN7QGP0_9MYRT</name>
<feature type="repeat" description="PPR" evidence="3">
    <location>
        <begin position="460"/>
        <end position="494"/>
    </location>
</feature>
<dbReference type="InterPro" id="IPR032867">
    <property type="entry name" value="DYW_dom"/>
</dbReference>
<dbReference type="GO" id="GO:0009451">
    <property type="term" value="P:RNA modification"/>
    <property type="evidence" value="ECO:0007669"/>
    <property type="project" value="InterPro"/>
</dbReference>
<proteinExistence type="inferred from homology"/>
<feature type="domain" description="DYW" evidence="5">
    <location>
        <begin position="666"/>
        <end position="758"/>
    </location>
</feature>
<dbReference type="AlphaFoldDB" id="A0AAN7QGP0"/>
<evidence type="ECO:0000256" key="4">
    <source>
        <dbReference type="SAM" id="MobiDB-lite"/>
    </source>
</evidence>
<feature type="region of interest" description="Disordered" evidence="4">
    <location>
        <begin position="141"/>
        <end position="192"/>
    </location>
</feature>
<feature type="compositionally biased region" description="Low complexity" evidence="4">
    <location>
        <begin position="183"/>
        <end position="192"/>
    </location>
</feature>
<dbReference type="InterPro" id="IPR011990">
    <property type="entry name" value="TPR-like_helical_dom_sf"/>
</dbReference>
<feature type="compositionally biased region" description="Polar residues" evidence="4">
    <location>
        <begin position="278"/>
        <end position="306"/>
    </location>
</feature>
<dbReference type="GO" id="GO:0003723">
    <property type="term" value="F:RNA binding"/>
    <property type="evidence" value="ECO:0007669"/>
    <property type="project" value="InterPro"/>
</dbReference>
<feature type="region of interest" description="Disordered" evidence="4">
    <location>
        <begin position="326"/>
        <end position="359"/>
    </location>
</feature>
<organism evidence="6 7">
    <name type="scientific">Trapa incisa</name>
    <dbReference type="NCBI Taxonomy" id="236973"/>
    <lineage>
        <taxon>Eukaryota</taxon>
        <taxon>Viridiplantae</taxon>
        <taxon>Streptophyta</taxon>
        <taxon>Embryophyta</taxon>
        <taxon>Tracheophyta</taxon>
        <taxon>Spermatophyta</taxon>
        <taxon>Magnoliopsida</taxon>
        <taxon>eudicotyledons</taxon>
        <taxon>Gunneridae</taxon>
        <taxon>Pentapetalae</taxon>
        <taxon>rosids</taxon>
        <taxon>malvids</taxon>
        <taxon>Myrtales</taxon>
        <taxon>Lythraceae</taxon>
        <taxon>Trapa</taxon>
    </lineage>
</organism>
<dbReference type="GO" id="GO:0099402">
    <property type="term" value="P:plant organ development"/>
    <property type="evidence" value="ECO:0007669"/>
    <property type="project" value="UniProtKB-ARBA"/>
</dbReference>
<sequence>MTRTDLPGPLLRLFGGDFFLSSPFSPLNPNPYRLLGHSQRPAVTPTLLHLALSLVLLRSTLATEAQPPRRSIPALHLPFHFSELPMSSTVAAAKSIKSISKVCLSARSIKNISSFRSLSTAAERLDLPSASGYQSENSFSYDYRNPGDFQKNSSPISGYGHHPVGPNGSSNGYNGQNTGGLEGNSTGLGNSSSGGWVEGYGGVYQNRGAGDKANSHGFWERDGNRLPQSSSALPTVNSAGFDQIQSGVSTERFRNGIERTSPNSNGYQSGPYARGSENKFQQSVNNAGGNHWQNVSGPQEANTQNMWKSGSFHSANQQRSYGEQNQINLDNPQSGSIGSQGASHSQSNGGSFGTPESAGPVGSIEEFDVFCREGKVKEAVEVLALLEKSGVHIDMTRYVQLMQLCGDAKATEEARAVHENIIGCMSPVTVYIHNRVLEMFFKCGLTDEASAIFNKMVERNMTTWDTLITGLANNGLGEEAIDIFTKFKDSGFKPDGQMFISVFSACGVVSDAHEGMLHFKSMAKDYGIIPSMEHYVSVVDILGRVGHLDEALEFIEKMPFQPGVEVWETLMNLCRIHGESELGERCAELVGELDPSRLNEQSRSGLVPVNTSEMAKEEEKKKAAKKNLLEARSTVHEYRAGDTSHPETDRIYAQLRGLRSLMKEAGYVAETRFVLHDIDQESKEDALLAHSERLAVSYGLLSSPARSPIRVIKNLRVCGDCHNALKILSKIVGREFIMRDAKRFHHFKDGVCSCRDYW</sequence>
<dbReference type="Pfam" id="PF14432">
    <property type="entry name" value="DYW_deaminase"/>
    <property type="match status" value="1"/>
</dbReference>
<feature type="region of interest" description="Disordered" evidence="4">
    <location>
        <begin position="255"/>
        <end position="306"/>
    </location>
</feature>
<evidence type="ECO:0000259" key="5">
    <source>
        <dbReference type="Pfam" id="PF14432"/>
    </source>
</evidence>
<keyword evidence="2" id="KW-0677">Repeat</keyword>
<evidence type="ECO:0000256" key="1">
    <source>
        <dbReference type="ARBA" id="ARBA00006643"/>
    </source>
</evidence>